<reference evidence="2 3" key="1">
    <citation type="submission" date="2018-09" db="EMBL/GenBank/DDBJ databases">
        <title>Genomic Encyclopedia of Archaeal and Bacterial Type Strains, Phase II (KMG-II): from individual species to whole genera.</title>
        <authorList>
            <person name="Goeker M."/>
        </authorList>
    </citation>
    <scope>NUCLEOTIDE SEQUENCE [LARGE SCALE GENOMIC DNA]</scope>
    <source>
        <strain evidence="2 3">DSM 21950</strain>
    </source>
</reference>
<dbReference type="OrthoDB" id="822590at2"/>
<protein>
    <submittedName>
        <fullName evidence="2">Uncharacterized protein</fullName>
    </submittedName>
</protein>
<dbReference type="Proteomes" id="UP000284531">
    <property type="component" value="Unassembled WGS sequence"/>
</dbReference>
<dbReference type="EMBL" id="RAPQ01000015">
    <property type="protein sequence ID" value="RKD94063.1"/>
    <property type="molecule type" value="Genomic_DNA"/>
</dbReference>
<evidence type="ECO:0000313" key="3">
    <source>
        <dbReference type="Proteomes" id="UP000284531"/>
    </source>
</evidence>
<gene>
    <name evidence="2" type="ORF">BXY64_4226</name>
</gene>
<keyword evidence="3" id="KW-1185">Reference proteome</keyword>
<dbReference type="AlphaFoldDB" id="A0A419WF30"/>
<keyword evidence="1" id="KW-1133">Transmembrane helix</keyword>
<name>A0A419WF30_9BACT</name>
<organism evidence="2 3">
    <name type="scientific">Marinifilum flexuosum</name>
    <dbReference type="NCBI Taxonomy" id="1117708"/>
    <lineage>
        <taxon>Bacteria</taxon>
        <taxon>Pseudomonadati</taxon>
        <taxon>Bacteroidota</taxon>
        <taxon>Bacteroidia</taxon>
        <taxon>Marinilabiliales</taxon>
        <taxon>Marinifilaceae</taxon>
    </lineage>
</organism>
<keyword evidence="1" id="KW-0812">Transmembrane</keyword>
<accession>A0A419WF30</accession>
<dbReference type="Pfam" id="PF19578">
    <property type="entry name" value="DUF6090"/>
    <property type="match status" value="1"/>
</dbReference>
<keyword evidence="1" id="KW-0472">Membrane</keyword>
<evidence type="ECO:0000313" key="2">
    <source>
        <dbReference type="EMBL" id="RKD94063.1"/>
    </source>
</evidence>
<proteinExistence type="predicted"/>
<sequence>MKKIKFDNWRKYGFEFLSIFIAVVSAFALNNWNENRRDARSENKILTEISNGLEKDLSDIKLNEKGHRDGITACNYFRKVFTGKNINADSLMYHYLKLTRDFISIQNIAGYETLKSKGLELINNDSLRLQIITLYEYDYNTLRKLEEEYSEMQFQENYFKGINEELAPHFNIDSVGNVNGIDLPLKIQENKRNKLLIYLWKIQENRNFILEYYSEIEKKIDKVRKNINNEIKH</sequence>
<comment type="caution">
    <text evidence="2">The sequence shown here is derived from an EMBL/GenBank/DDBJ whole genome shotgun (WGS) entry which is preliminary data.</text>
</comment>
<dbReference type="InterPro" id="IPR045749">
    <property type="entry name" value="DUF6090"/>
</dbReference>
<dbReference type="RefSeq" id="WP_120241894.1">
    <property type="nucleotide sequence ID" value="NZ_RAPQ01000015.1"/>
</dbReference>
<feature type="transmembrane region" description="Helical" evidence="1">
    <location>
        <begin position="12"/>
        <end position="32"/>
    </location>
</feature>
<evidence type="ECO:0000256" key="1">
    <source>
        <dbReference type="SAM" id="Phobius"/>
    </source>
</evidence>